<accession>A0A8H7N6Z9</accession>
<dbReference type="AlphaFoldDB" id="A0A8H7N6Z9"/>
<dbReference type="Proteomes" id="UP000616885">
    <property type="component" value="Unassembled WGS sequence"/>
</dbReference>
<name>A0A8H7N6Z9_BIOOC</name>
<feature type="compositionally biased region" description="Low complexity" evidence="1">
    <location>
        <begin position="408"/>
        <end position="493"/>
    </location>
</feature>
<evidence type="ECO:0000256" key="1">
    <source>
        <dbReference type="SAM" id="MobiDB-lite"/>
    </source>
</evidence>
<evidence type="ECO:0000313" key="3">
    <source>
        <dbReference type="Proteomes" id="UP000616885"/>
    </source>
</evidence>
<comment type="caution">
    <text evidence="2">The sequence shown here is derived from an EMBL/GenBank/DDBJ whole genome shotgun (WGS) entry which is preliminary data.</text>
</comment>
<dbReference type="EMBL" id="JADCTT010000007">
    <property type="protein sequence ID" value="KAF9750253.1"/>
    <property type="molecule type" value="Genomic_DNA"/>
</dbReference>
<organism evidence="2 3">
    <name type="scientific">Bionectria ochroleuca</name>
    <name type="common">Gliocladium roseum</name>
    <dbReference type="NCBI Taxonomy" id="29856"/>
    <lineage>
        <taxon>Eukaryota</taxon>
        <taxon>Fungi</taxon>
        <taxon>Dikarya</taxon>
        <taxon>Ascomycota</taxon>
        <taxon>Pezizomycotina</taxon>
        <taxon>Sordariomycetes</taxon>
        <taxon>Hypocreomycetidae</taxon>
        <taxon>Hypocreales</taxon>
        <taxon>Bionectriaceae</taxon>
        <taxon>Clonostachys</taxon>
    </lineage>
</organism>
<sequence length="493" mass="51625">MSSLEADISFDEFTTSFSYAPVMQHCTPSPPCTTWTIPLMLPCSSTRSLKISISTLLPGSTLPATLAHPRVPPSTLLARLSTPPESVCPGLTTPPRAGSPVRNHGPLLLPKIRSQDQDLDGFPPATAGMMSTPPPAPVARRSKAFRHARSYTNPETLNAMVMPHFSFPTPPREDGFSNQLLCSPANFAHSHDPSKAHTRRCSSVEAITADKYAYPSYRTVPVMQQTDFTFPSATYTPRAPSPLTMAASVNVTPEPTPTTTLLSFLTGANSAASLVRTVSFPHRDPNIKHFWWDIRNIRTWSSFNLASVLTLPGASLLNTPIPAPVLPQPTMSSRHPETEAALHSIYASYYLPKLNSALALCSERPLQLSVPAATKAPAPSTTSSSPPTSLARPPPPPPCSAASPPPASSASSAPLTASTRACVPRATSSASSTSAASPPSTTPCASTAAATASSSPRSSSSSSATAPSLPLSSASSRSRASSSRPPATSSSPS</sequence>
<gene>
    <name evidence="2" type="ORF">IM811_016280</name>
</gene>
<evidence type="ECO:0000313" key="2">
    <source>
        <dbReference type="EMBL" id="KAF9750253.1"/>
    </source>
</evidence>
<feature type="region of interest" description="Disordered" evidence="1">
    <location>
        <begin position="371"/>
        <end position="493"/>
    </location>
</feature>
<protein>
    <submittedName>
        <fullName evidence="2">Uncharacterized protein</fullName>
    </submittedName>
</protein>
<feature type="compositionally biased region" description="Pro residues" evidence="1">
    <location>
        <begin position="392"/>
        <end position="407"/>
    </location>
</feature>
<reference evidence="2" key="1">
    <citation type="submission" date="2020-10" db="EMBL/GenBank/DDBJ databases">
        <title>High-Quality Genome Resource of Clonostachys rosea strain S41 by Oxford Nanopore Long-Read Sequencing.</title>
        <authorList>
            <person name="Wang H."/>
        </authorList>
    </citation>
    <scope>NUCLEOTIDE SEQUENCE</scope>
    <source>
        <strain evidence="2">S41</strain>
    </source>
</reference>
<feature type="compositionally biased region" description="Low complexity" evidence="1">
    <location>
        <begin position="371"/>
        <end position="391"/>
    </location>
</feature>
<proteinExistence type="predicted"/>